<organism evidence="4 5">
    <name type="scientific">Nocardia pulmonis</name>
    <dbReference type="NCBI Taxonomy" id="2951408"/>
    <lineage>
        <taxon>Bacteria</taxon>
        <taxon>Bacillati</taxon>
        <taxon>Actinomycetota</taxon>
        <taxon>Actinomycetes</taxon>
        <taxon>Mycobacteriales</taxon>
        <taxon>Nocardiaceae</taxon>
        <taxon>Nocardia</taxon>
    </lineage>
</organism>
<accession>A0A9X2E6L5</accession>
<dbReference type="PANTHER" id="PTHR32332">
    <property type="entry name" value="2-NITROPROPANE DIOXYGENASE"/>
    <property type="match status" value="1"/>
</dbReference>
<keyword evidence="5" id="KW-1185">Reference proteome</keyword>
<gene>
    <name evidence="4" type="ORF">NDR86_14875</name>
</gene>
<protein>
    <submittedName>
        <fullName evidence="4">Nitronate monooxygenase</fullName>
    </submittedName>
</protein>
<keyword evidence="1" id="KW-0285">Flavoprotein</keyword>
<evidence type="ECO:0000256" key="3">
    <source>
        <dbReference type="ARBA" id="ARBA00023002"/>
    </source>
</evidence>
<evidence type="ECO:0000313" key="5">
    <source>
        <dbReference type="Proteomes" id="UP001139157"/>
    </source>
</evidence>
<dbReference type="SUPFAM" id="SSF51412">
    <property type="entry name" value="Inosine monophosphate dehydrogenase (IMPDH)"/>
    <property type="match status" value="1"/>
</dbReference>
<dbReference type="GO" id="GO:0018580">
    <property type="term" value="F:nitronate monooxygenase activity"/>
    <property type="evidence" value="ECO:0007669"/>
    <property type="project" value="InterPro"/>
</dbReference>
<evidence type="ECO:0000256" key="2">
    <source>
        <dbReference type="ARBA" id="ARBA00022643"/>
    </source>
</evidence>
<dbReference type="CDD" id="cd04730">
    <property type="entry name" value="NPD_like"/>
    <property type="match status" value="1"/>
</dbReference>
<name>A0A9X2E6L5_9NOCA</name>
<dbReference type="AlphaFoldDB" id="A0A9X2E6L5"/>
<dbReference type="Pfam" id="PF03060">
    <property type="entry name" value="NMO"/>
    <property type="match status" value="2"/>
</dbReference>
<proteinExistence type="predicted"/>
<reference evidence="4" key="1">
    <citation type="submission" date="2022-06" db="EMBL/GenBank/DDBJ databases">
        <title>Novel species in genus nocardia.</title>
        <authorList>
            <person name="Li F."/>
        </authorList>
    </citation>
    <scope>NUCLEOTIDE SEQUENCE</scope>
    <source>
        <strain evidence="4">CDC141</strain>
    </source>
</reference>
<dbReference type="InterPro" id="IPR004136">
    <property type="entry name" value="NMO"/>
</dbReference>
<dbReference type="EMBL" id="JAMRXG010000006">
    <property type="protein sequence ID" value="MCM6774754.1"/>
    <property type="molecule type" value="Genomic_DNA"/>
</dbReference>
<evidence type="ECO:0000313" key="4">
    <source>
        <dbReference type="EMBL" id="MCM6774754.1"/>
    </source>
</evidence>
<keyword evidence="4" id="KW-0503">Monooxygenase</keyword>
<dbReference type="InterPro" id="IPR013785">
    <property type="entry name" value="Aldolase_TIM"/>
</dbReference>
<dbReference type="PANTHER" id="PTHR32332:SF31">
    <property type="entry name" value="2-NITROPROPANE DIOXYGENASE FAMILY, PUTATIVE (AFU_ORTHOLOGUE AFUA_2G09850)-RELATED"/>
    <property type="match status" value="1"/>
</dbReference>
<dbReference type="Proteomes" id="UP001139157">
    <property type="component" value="Unassembled WGS sequence"/>
</dbReference>
<sequence length="320" mass="33142">MALQTSFTKSLSIRYPIASAPMGGEAGGALAAAVSNGGGLGLIGAGRGDREWLTREARTARESTVEPWGIGFLTWAIDADAVAFALEFAPAAIMLSFGDPQPFARRVLDSGAKLILQVTDLEEAHRALDAGADIIVAQGSDAGGHCGENGMGTLSFVPAVVDLAGSTPVLAAGGIADGRGLAAALTLGASGVLIGTRFQATPEALVSADLRAALLDASGADTECNRTLDIARGAPWPHRYPARTLRNEFLDRWRGRDEELRSDATALREYRDALERGDLTAAPVWAGQSVGLVTAIDSARDLVATIAAEAEQALTRATAH</sequence>
<dbReference type="RefSeq" id="WP_251912667.1">
    <property type="nucleotide sequence ID" value="NZ_JAMRXG010000006.1"/>
</dbReference>
<comment type="caution">
    <text evidence="4">The sequence shown here is derived from an EMBL/GenBank/DDBJ whole genome shotgun (WGS) entry which is preliminary data.</text>
</comment>
<dbReference type="Gene3D" id="3.20.20.70">
    <property type="entry name" value="Aldolase class I"/>
    <property type="match status" value="1"/>
</dbReference>
<evidence type="ECO:0000256" key="1">
    <source>
        <dbReference type="ARBA" id="ARBA00022630"/>
    </source>
</evidence>
<keyword evidence="2" id="KW-0288">FMN</keyword>
<keyword evidence="3" id="KW-0560">Oxidoreductase</keyword>